<accession>A0A433T634</accession>
<dbReference type="Gene3D" id="3.40.50.880">
    <property type="match status" value="1"/>
</dbReference>
<dbReference type="GO" id="GO:0005737">
    <property type="term" value="C:cytoplasm"/>
    <property type="evidence" value="ECO:0007669"/>
    <property type="project" value="TreeGrafter"/>
</dbReference>
<evidence type="ECO:0000313" key="3">
    <source>
        <dbReference type="Proteomes" id="UP000271974"/>
    </source>
</evidence>
<dbReference type="AlphaFoldDB" id="A0A433T634"/>
<sequence length="302" mass="33649">MNLVNIWRISRGNFKTFMMIQRSSTAKSTMSKRQNGTSYTPGNKSHIFIYGGEGSSEDCRKHCYEALVKVVDSCYHPIKYISPEEIKEGSWTKTCCLIVFGGGYDLGFINALGSKGTLIIREFVRNGGSYLGFCAGAYWACDYIEFDKGGPLEVVGERFLKFYPGNCIGPAHPGFGYKHKKGVHAAPTSYKGIHFRSYLHGGGFFTLPRINKSCVPDYAKSTYEILGEFTSLDRDQAAFVKCSVGRGTAMLSAVHVEFPAALLDQENANLKQVIPLLLKSEEARDFVFRDILLQVRVRLKPP</sequence>
<dbReference type="PANTHER" id="PTHR12835:SF5">
    <property type="entry name" value="BIOTIN--PROTEIN LIGASE"/>
    <property type="match status" value="1"/>
</dbReference>
<dbReference type="EMBL" id="RQTK01000614">
    <property type="protein sequence ID" value="RUS77050.1"/>
    <property type="molecule type" value="Genomic_DNA"/>
</dbReference>
<dbReference type="Proteomes" id="UP000271974">
    <property type="component" value="Unassembled WGS sequence"/>
</dbReference>
<protein>
    <recommendedName>
        <fullName evidence="1">Biotin-protein ligase N-terminal domain-containing protein</fullName>
    </recommendedName>
</protein>
<dbReference type="PANTHER" id="PTHR12835">
    <property type="entry name" value="BIOTIN PROTEIN LIGASE"/>
    <property type="match status" value="1"/>
</dbReference>
<dbReference type="OrthoDB" id="10250105at2759"/>
<evidence type="ECO:0000313" key="2">
    <source>
        <dbReference type="EMBL" id="RUS77050.1"/>
    </source>
</evidence>
<dbReference type="CDD" id="cd03144">
    <property type="entry name" value="GATase1_ScBLP_like"/>
    <property type="match status" value="1"/>
</dbReference>
<reference evidence="2 3" key="1">
    <citation type="submission" date="2019-01" db="EMBL/GenBank/DDBJ databases">
        <title>A draft genome assembly of the solar-powered sea slug Elysia chlorotica.</title>
        <authorList>
            <person name="Cai H."/>
            <person name="Li Q."/>
            <person name="Fang X."/>
            <person name="Li J."/>
            <person name="Curtis N.E."/>
            <person name="Altenburger A."/>
            <person name="Shibata T."/>
            <person name="Feng M."/>
            <person name="Maeda T."/>
            <person name="Schwartz J.A."/>
            <person name="Shigenobu S."/>
            <person name="Lundholm N."/>
            <person name="Nishiyama T."/>
            <person name="Yang H."/>
            <person name="Hasebe M."/>
            <person name="Li S."/>
            <person name="Pierce S.K."/>
            <person name="Wang J."/>
        </authorList>
    </citation>
    <scope>NUCLEOTIDE SEQUENCE [LARGE SCALE GENOMIC DNA]</scope>
    <source>
        <strain evidence="2">EC2010</strain>
        <tissue evidence="2">Whole organism of an adult</tissue>
    </source>
</reference>
<proteinExistence type="predicted"/>
<feature type="domain" description="Biotin-protein ligase N-terminal" evidence="1">
    <location>
        <begin position="46"/>
        <end position="299"/>
    </location>
</feature>
<feature type="non-terminal residue" evidence="2">
    <location>
        <position position="302"/>
    </location>
</feature>
<gene>
    <name evidence="2" type="ORF">EGW08_015187</name>
</gene>
<dbReference type="GO" id="GO:0004077">
    <property type="term" value="F:biotin--[biotin carboxyl-carrier protein] ligase activity"/>
    <property type="evidence" value="ECO:0007669"/>
    <property type="project" value="TreeGrafter"/>
</dbReference>
<evidence type="ECO:0000259" key="1">
    <source>
        <dbReference type="Pfam" id="PF09825"/>
    </source>
</evidence>
<dbReference type="STRING" id="188477.A0A433T634"/>
<dbReference type="Pfam" id="PF09825">
    <property type="entry name" value="BPL_N"/>
    <property type="match status" value="1"/>
</dbReference>
<dbReference type="InterPro" id="IPR019197">
    <property type="entry name" value="Biotin-prot_ligase_N"/>
</dbReference>
<organism evidence="2 3">
    <name type="scientific">Elysia chlorotica</name>
    <name type="common">Eastern emerald elysia</name>
    <name type="synonym">Sea slug</name>
    <dbReference type="NCBI Taxonomy" id="188477"/>
    <lineage>
        <taxon>Eukaryota</taxon>
        <taxon>Metazoa</taxon>
        <taxon>Spiralia</taxon>
        <taxon>Lophotrochozoa</taxon>
        <taxon>Mollusca</taxon>
        <taxon>Gastropoda</taxon>
        <taxon>Heterobranchia</taxon>
        <taxon>Euthyneura</taxon>
        <taxon>Panpulmonata</taxon>
        <taxon>Sacoglossa</taxon>
        <taxon>Placobranchoidea</taxon>
        <taxon>Plakobranchidae</taxon>
        <taxon>Elysia</taxon>
    </lineage>
</organism>
<dbReference type="InterPro" id="IPR029062">
    <property type="entry name" value="Class_I_gatase-like"/>
</dbReference>
<name>A0A433T634_ELYCH</name>
<keyword evidence="3" id="KW-1185">Reference proteome</keyword>
<dbReference type="SUPFAM" id="SSF52317">
    <property type="entry name" value="Class I glutamine amidotransferase-like"/>
    <property type="match status" value="1"/>
</dbReference>
<comment type="caution">
    <text evidence="2">The sequence shown here is derived from an EMBL/GenBank/DDBJ whole genome shotgun (WGS) entry which is preliminary data.</text>
</comment>